<reference evidence="3" key="2">
    <citation type="submission" date="2016-05" db="EMBL/GenBank/DDBJ databases">
        <authorList>
            <person name="Lavstsen T."/>
            <person name="Jespersen J.S."/>
        </authorList>
    </citation>
    <scope>NUCLEOTIDE SEQUENCE [LARGE SCALE GENOMIC DNA]</scope>
</reference>
<evidence type="ECO:0000313" key="4">
    <source>
        <dbReference type="Proteomes" id="UP000078550"/>
    </source>
</evidence>
<evidence type="ECO:0000313" key="2">
    <source>
        <dbReference type="EMBL" id="SBT38735.1"/>
    </source>
</evidence>
<accession>A0A1A8Z665</accession>
<gene>
    <name evidence="2" type="ORF">POVWA1_038560</name>
    <name evidence="3" type="ORF">POVWA2_037540</name>
</gene>
<proteinExistence type="predicted"/>
<organism evidence="3 4">
    <name type="scientific">Plasmodium ovale wallikeri</name>
    <dbReference type="NCBI Taxonomy" id="864142"/>
    <lineage>
        <taxon>Eukaryota</taxon>
        <taxon>Sar</taxon>
        <taxon>Alveolata</taxon>
        <taxon>Apicomplexa</taxon>
        <taxon>Aconoidasida</taxon>
        <taxon>Haemosporida</taxon>
        <taxon>Plasmodiidae</taxon>
        <taxon>Plasmodium</taxon>
        <taxon>Plasmodium (Plasmodium)</taxon>
    </lineage>
</organism>
<dbReference type="Proteomes" id="UP000078550">
    <property type="component" value="Unassembled WGS sequence"/>
</dbReference>
<dbReference type="EMBL" id="FLRE01000144">
    <property type="protein sequence ID" value="SBT39310.1"/>
    <property type="molecule type" value="Genomic_DNA"/>
</dbReference>
<evidence type="ECO:0000313" key="3">
    <source>
        <dbReference type="EMBL" id="SBT39310.1"/>
    </source>
</evidence>
<dbReference type="EMBL" id="FLRD01000109">
    <property type="protein sequence ID" value="SBT38735.1"/>
    <property type="molecule type" value="Genomic_DNA"/>
</dbReference>
<dbReference type="AlphaFoldDB" id="A0A1A8Z665"/>
<evidence type="ECO:0000256" key="1">
    <source>
        <dbReference type="SAM" id="MobiDB-lite"/>
    </source>
</evidence>
<evidence type="ECO:0000313" key="5">
    <source>
        <dbReference type="Proteomes" id="UP000078555"/>
    </source>
</evidence>
<keyword evidence="5" id="KW-1185">Reference proteome</keyword>
<protein>
    <submittedName>
        <fullName evidence="3">Uncharacterized protein</fullName>
    </submittedName>
</protein>
<reference evidence="4 5" key="1">
    <citation type="submission" date="2016-05" db="EMBL/GenBank/DDBJ databases">
        <authorList>
            <person name="Naeem Raeece"/>
        </authorList>
    </citation>
    <scope>NUCLEOTIDE SEQUENCE [LARGE SCALE GENOMIC DNA]</scope>
</reference>
<dbReference type="Proteomes" id="UP000078555">
    <property type="component" value="Unassembled WGS sequence"/>
</dbReference>
<feature type="compositionally biased region" description="Basic residues" evidence="1">
    <location>
        <begin position="1"/>
        <end position="11"/>
    </location>
</feature>
<name>A0A1A8Z665_PLAOA</name>
<sequence length="74" mass="8064">MKKFPVLFKRRQREEGGARIQRRISKKATGEPAKGAQSEAAKGVAKGSSKGQAKEFHWYMCALEAAGEAAARSK</sequence>
<feature type="region of interest" description="Disordered" evidence="1">
    <location>
        <begin position="1"/>
        <end position="47"/>
    </location>
</feature>